<dbReference type="InterPro" id="IPR036390">
    <property type="entry name" value="WH_DNA-bd_sf"/>
</dbReference>
<gene>
    <name evidence="5" type="ORF">SAMN04488561_3777</name>
</gene>
<keyword evidence="2" id="KW-0238">DNA-binding</keyword>
<organism evidence="5 6">
    <name type="scientific">Jiangella alba</name>
    <dbReference type="NCBI Taxonomy" id="561176"/>
    <lineage>
        <taxon>Bacteria</taxon>
        <taxon>Bacillati</taxon>
        <taxon>Actinomycetota</taxon>
        <taxon>Actinomycetes</taxon>
        <taxon>Jiangellales</taxon>
        <taxon>Jiangellaceae</taxon>
        <taxon>Jiangella</taxon>
    </lineage>
</organism>
<dbReference type="EMBL" id="FNUC01000004">
    <property type="protein sequence ID" value="SEF09278.1"/>
    <property type="molecule type" value="Genomic_DNA"/>
</dbReference>
<proteinExistence type="predicted"/>
<dbReference type="GO" id="GO:0003700">
    <property type="term" value="F:DNA-binding transcription factor activity"/>
    <property type="evidence" value="ECO:0007669"/>
    <property type="project" value="InterPro"/>
</dbReference>
<dbReference type="PANTHER" id="PTHR44846">
    <property type="entry name" value="MANNOSYL-D-GLYCERATE TRANSPORT/METABOLISM SYSTEM REPRESSOR MNGR-RELATED"/>
    <property type="match status" value="1"/>
</dbReference>
<dbReference type="SMART" id="SM00345">
    <property type="entry name" value="HTH_GNTR"/>
    <property type="match status" value="1"/>
</dbReference>
<sequence>MGDVPEFRPQGHELLYVAIADHVAARIDAGELQPGARLTPERELAVEYGVAYLTVRRAMVELRERGRILTVHGKGTFVAPDQPADGDT</sequence>
<dbReference type="OrthoDB" id="7363114at2"/>
<keyword evidence="1" id="KW-0805">Transcription regulation</keyword>
<evidence type="ECO:0000256" key="2">
    <source>
        <dbReference type="ARBA" id="ARBA00023125"/>
    </source>
</evidence>
<evidence type="ECO:0000313" key="6">
    <source>
        <dbReference type="Proteomes" id="UP000181980"/>
    </source>
</evidence>
<dbReference type="STRING" id="561176.SAMN04488561_3777"/>
<reference evidence="6" key="1">
    <citation type="submission" date="2016-10" db="EMBL/GenBank/DDBJ databases">
        <authorList>
            <person name="Varghese N."/>
            <person name="Submissions S."/>
        </authorList>
    </citation>
    <scope>NUCLEOTIDE SEQUENCE [LARGE SCALE GENOMIC DNA]</scope>
    <source>
        <strain evidence="6">DSM 45237</strain>
    </source>
</reference>
<dbReference type="Proteomes" id="UP000181980">
    <property type="component" value="Unassembled WGS sequence"/>
</dbReference>
<dbReference type="AlphaFoldDB" id="A0A1H5P8F4"/>
<name>A0A1H5P8F4_9ACTN</name>
<keyword evidence="3" id="KW-0804">Transcription</keyword>
<dbReference type="PANTHER" id="PTHR44846:SF1">
    <property type="entry name" value="MANNOSYL-D-GLYCERATE TRANSPORT_METABOLISM SYSTEM REPRESSOR MNGR-RELATED"/>
    <property type="match status" value="1"/>
</dbReference>
<dbReference type="RefSeq" id="WP_069114878.1">
    <property type="nucleotide sequence ID" value="NZ_FNUC01000004.1"/>
</dbReference>
<evidence type="ECO:0000259" key="4">
    <source>
        <dbReference type="PROSITE" id="PS50949"/>
    </source>
</evidence>
<dbReference type="GO" id="GO:0003677">
    <property type="term" value="F:DNA binding"/>
    <property type="evidence" value="ECO:0007669"/>
    <property type="project" value="UniProtKB-KW"/>
</dbReference>
<evidence type="ECO:0000256" key="3">
    <source>
        <dbReference type="ARBA" id="ARBA00023163"/>
    </source>
</evidence>
<evidence type="ECO:0000256" key="1">
    <source>
        <dbReference type="ARBA" id="ARBA00023015"/>
    </source>
</evidence>
<dbReference type="Pfam" id="PF00392">
    <property type="entry name" value="GntR"/>
    <property type="match status" value="1"/>
</dbReference>
<dbReference type="Gene3D" id="1.10.10.10">
    <property type="entry name" value="Winged helix-like DNA-binding domain superfamily/Winged helix DNA-binding domain"/>
    <property type="match status" value="1"/>
</dbReference>
<evidence type="ECO:0000313" key="5">
    <source>
        <dbReference type="EMBL" id="SEF09278.1"/>
    </source>
</evidence>
<protein>
    <submittedName>
        <fullName evidence="5">Regulatory protein, gntR family</fullName>
    </submittedName>
</protein>
<dbReference type="CDD" id="cd07377">
    <property type="entry name" value="WHTH_GntR"/>
    <property type="match status" value="1"/>
</dbReference>
<accession>A0A1H5P8F4</accession>
<dbReference type="InterPro" id="IPR050679">
    <property type="entry name" value="Bact_HTH_transcr_reg"/>
</dbReference>
<dbReference type="SUPFAM" id="SSF46785">
    <property type="entry name" value="Winged helix' DNA-binding domain"/>
    <property type="match status" value="1"/>
</dbReference>
<keyword evidence="6" id="KW-1185">Reference proteome</keyword>
<dbReference type="InterPro" id="IPR036388">
    <property type="entry name" value="WH-like_DNA-bd_sf"/>
</dbReference>
<feature type="domain" description="HTH gntR-type" evidence="4">
    <location>
        <begin position="13"/>
        <end position="81"/>
    </location>
</feature>
<dbReference type="InterPro" id="IPR000524">
    <property type="entry name" value="Tscrpt_reg_HTH_GntR"/>
</dbReference>
<dbReference type="GO" id="GO:0045892">
    <property type="term" value="P:negative regulation of DNA-templated transcription"/>
    <property type="evidence" value="ECO:0007669"/>
    <property type="project" value="TreeGrafter"/>
</dbReference>
<dbReference type="PROSITE" id="PS50949">
    <property type="entry name" value="HTH_GNTR"/>
    <property type="match status" value="1"/>
</dbReference>